<keyword evidence="4" id="KW-0479">Metal-binding</keyword>
<dbReference type="Pfam" id="PF00530">
    <property type="entry name" value="SRCR"/>
    <property type="match status" value="1"/>
</dbReference>
<dbReference type="Pfam" id="PF00754">
    <property type="entry name" value="F5_F8_type_C"/>
    <property type="match status" value="2"/>
</dbReference>
<protein>
    <submittedName>
        <fullName evidence="15">Uncharacterized protein</fullName>
    </submittedName>
</protein>
<dbReference type="Pfam" id="PF00051">
    <property type="entry name" value="Kringle"/>
    <property type="match status" value="1"/>
</dbReference>
<feature type="compositionally biased region" description="Polar residues" evidence="10">
    <location>
        <begin position="684"/>
        <end position="697"/>
    </location>
</feature>
<dbReference type="eggNOG" id="KOG4297">
    <property type="taxonomic scope" value="Eukaryota"/>
</dbReference>
<evidence type="ECO:0000256" key="10">
    <source>
        <dbReference type="SAM" id="MobiDB-lite"/>
    </source>
</evidence>
<dbReference type="InterPro" id="IPR016187">
    <property type="entry name" value="CTDL_fold"/>
</dbReference>
<dbReference type="InterPro" id="IPR013806">
    <property type="entry name" value="Kringle-like"/>
</dbReference>
<proteinExistence type="predicted"/>
<accession>C3YDL8</accession>
<evidence type="ECO:0000256" key="7">
    <source>
        <dbReference type="PROSITE-ProRule" id="PRU00121"/>
    </source>
</evidence>
<feature type="disulfide bond" evidence="7">
    <location>
        <begin position="315"/>
        <end position="338"/>
    </location>
</feature>
<dbReference type="SUPFAM" id="SSF49785">
    <property type="entry name" value="Galactose-binding domain-like"/>
    <property type="match status" value="3"/>
</dbReference>
<feature type="coiled-coil region" evidence="9">
    <location>
        <begin position="630"/>
        <end position="657"/>
    </location>
</feature>
<feature type="disulfide bond" evidence="8">
    <location>
        <begin position="709"/>
        <end position="719"/>
    </location>
</feature>
<evidence type="ECO:0000259" key="13">
    <source>
        <dbReference type="PROSITE" id="PS50070"/>
    </source>
</evidence>
<keyword evidence="2" id="KW-0964">Secreted</keyword>
<dbReference type="PANTHER" id="PTHR24543:SF291">
    <property type="entry name" value="SMOKE ALARM, ISOFORM D"/>
    <property type="match status" value="1"/>
</dbReference>
<dbReference type="PANTHER" id="PTHR24543">
    <property type="entry name" value="MULTICOPPER OXIDASE-RELATED"/>
    <property type="match status" value="1"/>
</dbReference>
<evidence type="ECO:0000256" key="5">
    <source>
        <dbReference type="ARBA" id="ARBA00022837"/>
    </source>
</evidence>
<dbReference type="Gene3D" id="2.60.120.260">
    <property type="entry name" value="Galactose-binding domain-like"/>
    <property type="match status" value="3"/>
</dbReference>
<evidence type="ECO:0000259" key="14">
    <source>
        <dbReference type="PROSITE" id="PS50287"/>
    </source>
</evidence>
<gene>
    <name evidence="15" type="ORF">BRAFLDRAFT_92894</name>
</gene>
<dbReference type="SUPFAM" id="SSF56487">
    <property type="entry name" value="SRCR-like"/>
    <property type="match status" value="1"/>
</dbReference>
<dbReference type="PROSITE" id="PS00615">
    <property type="entry name" value="C_TYPE_LECTIN_1"/>
    <property type="match status" value="1"/>
</dbReference>
<evidence type="ECO:0000256" key="4">
    <source>
        <dbReference type="ARBA" id="ARBA00022723"/>
    </source>
</evidence>
<dbReference type="SMART" id="SM00130">
    <property type="entry name" value="KR"/>
    <property type="match status" value="1"/>
</dbReference>
<dbReference type="SMART" id="SM00034">
    <property type="entry name" value="CLECT"/>
    <property type="match status" value="1"/>
</dbReference>
<evidence type="ECO:0000256" key="6">
    <source>
        <dbReference type="ARBA" id="ARBA00023157"/>
    </source>
</evidence>
<dbReference type="InterPro" id="IPR006585">
    <property type="entry name" value="FTP1"/>
</dbReference>
<dbReference type="GO" id="GO:0005576">
    <property type="term" value="C:extracellular region"/>
    <property type="evidence" value="ECO:0007669"/>
    <property type="project" value="UniProtKB-SubCell"/>
</dbReference>
<feature type="region of interest" description="Disordered" evidence="10">
    <location>
        <begin position="1"/>
        <end position="20"/>
    </location>
</feature>
<dbReference type="InterPro" id="IPR016186">
    <property type="entry name" value="C-type_lectin-like/link_sf"/>
</dbReference>
<dbReference type="PROSITE" id="PS00021">
    <property type="entry name" value="KRINGLE_1"/>
    <property type="match status" value="1"/>
</dbReference>
<dbReference type="Gene3D" id="3.10.250.10">
    <property type="entry name" value="SRCR-like domain"/>
    <property type="match status" value="1"/>
</dbReference>
<dbReference type="PRINTS" id="PR00018">
    <property type="entry name" value="KRINGLE"/>
</dbReference>
<evidence type="ECO:0000256" key="3">
    <source>
        <dbReference type="ARBA" id="ARBA00022572"/>
    </source>
</evidence>
<dbReference type="InterPro" id="IPR001304">
    <property type="entry name" value="C-type_lectin-like"/>
</dbReference>
<dbReference type="Gene3D" id="2.40.20.10">
    <property type="entry name" value="Plasminogen Kringle 4"/>
    <property type="match status" value="1"/>
</dbReference>
<dbReference type="PROSITE" id="PS50287">
    <property type="entry name" value="SRCR_2"/>
    <property type="match status" value="1"/>
</dbReference>
<evidence type="ECO:0000256" key="2">
    <source>
        <dbReference type="ARBA" id="ARBA00022525"/>
    </source>
</evidence>
<evidence type="ECO:0000256" key="9">
    <source>
        <dbReference type="SAM" id="Coils"/>
    </source>
</evidence>
<dbReference type="Gene3D" id="3.10.100.10">
    <property type="entry name" value="Mannose-Binding Protein A, subunit A"/>
    <property type="match status" value="1"/>
</dbReference>
<dbReference type="CDD" id="cd00108">
    <property type="entry name" value="KR"/>
    <property type="match status" value="1"/>
</dbReference>
<dbReference type="InterPro" id="IPR001190">
    <property type="entry name" value="SRCR"/>
</dbReference>
<evidence type="ECO:0000259" key="12">
    <source>
        <dbReference type="PROSITE" id="PS50041"/>
    </source>
</evidence>
<keyword evidence="9" id="KW-0175">Coiled coil</keyword>
<dbReference type="InterPro" id="IPR008979">
    <property type="entry name" value="Galactose-bd-like_sf"/>
</dbReference>
<dbReference type="Pfam" id="PF00059">
    <property type="entry name" value="Lectin_C"/>
    <property type="match status" value="1"/>
</dbReference>
<keyword evidence="5" id="KW-0106">Calcium</keyword>
<feature type="region of interest" description="Disordered" evidence="10">
    <location>
        <begin position="671"/>
        <end position="699"/>
    </location>
</feature>
<dbReference type="InterPro" id="IPR018056">
    <property type="entry name" value="Kringle_CS"/>
</dbReference>
<evidence type="ECO:0000256" key="8">
    <source>
        <dbReference type="PROSITE-ProRule" id="PRU00196"/>
    </source>
</evidence>
<dbReference type="SMART" id="SM00231">
    <property type="entry name" value="FA58C"/>
    <property type="match status" value="2"/>
</dbReference>
<feature type="domain" description="SRCR" evidence="14">
    <location>
        <begin position="698"/>
        <end position="739"/>
    </location>
</feature>
<dbReference type="CDD" id="cd00037">
    <property type="entry name" value="CLECT"/>
    <property type="match status" value="1"/>
</dbReference>
<dbReference type="InterPro" id="IPR000421">
    <property type="entry name" value="FA58C"/>
</dbReference>
<dbReference type="FunFam" id="2.40.20.10:FF:000028">
    <property type="entry name" value="Uncharacterized protein"/>
    <property type="match status" value="1"/>
</dbReference>
<feature type="disulfide bond" evidence="7">
    <location>
        <begin position="266"/>
        <end position="343"/>
    </location>
</feature>
<dbReference type="Pfam" id="PF22633">
    <property type="entry name" value="F5_F8_type_C_2"/>
    <property type="match status" value="1"/>
</dbReference>
<evidence type="ECO:0000259" key="11">
    <source>
        <dbReference type="PROSITE" id="PS50022"/>
    </source>
</evidence>
<dbReference type="InParanoid" id="C3YDL8"/>
<dbReference type="SUPFAM" id="SSF56436">
    <property type="entry name" value="C-type lectin-like"/>
    <property type="match status" value="1"/>
</dbReference>
<dbReference type="GO" id="GO:0046872">
    <property type="term" value="F:metal ion binding"/>
    <property type="evidence" value="ECO:0007669"/>
    <property type="project" value="UniProtKB-KW"/>
</dbReference>
<dbReference type="InterPro" id="IPR000001">
    <property type="entry name" value="Kringle"/>
</dbReference>
<feature type="disulfide bond" evidence="7">
    <location>
        <begin position="287"/>
        <end position="326"/>
    </location>
</feature>
<dbReference type="EMBL" id="GG666504">
    <property type="protein sequence ID" value="EEN61487.1"/>
    <property type="molecule type" value="Genomic_DNA"/>
</dbReference>
<dbReference type="AlphaFoldDB" id="C3YDL8"/>
<dbReference type="PROSITE" id="PS50041">
    <property type="entry name" value="C_TYPE_LECTIN_2"/>
    <property type="match status" value="1"/>
</dbReference>
<feature type="domain" description="F5/8 type C" evidence="11">
    <location>
        <begin position="358"/>
        <end position="469"/>
    </location>
</feature>
<name>C3YDL8_BRAFL</name>
<dbReference type="GO" id="GO:0016020">
    <property type="term" value="C:membrane"/>
    <property type="evidence" value="ECO:0007669"/>
    <property type="project" value="InterPro"/>
</dbReference>
<dbReference type="PROSITE" id="PS50070">
    <property type="entry name" value="KRINGLE_2"/>
    <property type="match status" value="1"/>
</dbReference>
<sequence length="740" mass="82919">MAETGFPEVQDVPTPTPAPDINIARGKLAFQSTVEDCKVAGLAVDGNTNTDYYAGSCQHNDNEQSPSWWVDLGKSFMINRVVIFNRLDCCSERLNPFNIHIGDSNQVSTNPKCGGDHHIDITQSSISVSCQGMTGRQNGYTERAGSFYKVFRTRRDHTSAQQTCEADGGHLAVVNTEALNKFIIELISDVDPANYWIGLNDNETEGTYRWADGTRLAGCAFTNWASNEPNDNGGQNCVHMWSDYDYKWDDDFCQYQKYFICQIESCQVGDGASYRGTVFVTQTGKTCQRWDSQTPHEHTRTSSSFPARRLEENYCRNPDGESGVWCYTTDPNDRWDYCDVPICDGPVEKSNFIENVACRNPLGMESGAISDESITASGYYKHYPWDLNHAPYHARLNGRGGAGAWVGSGGPRWLQVDLGDIKHITGTISQGRHWNHAQWVTSYKLQYSTDATRWTIYSDSDGLDKTWDGGQAMRVEILGCGTYTCRNPLGMESGAIPDERITASGFYKHYPWDNNHAAYRGRLNGRGGAGAWAGRGSAIWLQVDLGDIKHITGTVTQGRHWNHAQWVTSYKLQHSTDATRWTTYADSDGSDKIYYRVKYLNWSKMGRKLFGIRATVFLVVLFLWLRTGDLVLTVRQAEQLKNKIERLKSRIDAVNLKMTRTAKTLNKMAEKGLPKVPDVPEPSGRSSPSLHVTTPSTGKGPVYMGKVRCDGTERSLFDCTYERKQRKCGHNKDVGVVCNV</sequence>
<dbReference type="SMART" id="SM00607">
    <property type="entry name" value="FTP"/>
    <property type="match status" value="1"/>
</dbReference>
<dbReference type="InterPro" id="IPR036772">
    <property type="entry name" value="SRCR-like_dom_sf"/>
</dbReference>
<feature type="domain" description="C-type lectin" evidence="12">
    <location>
        <begin position="143"/>
        <end position="262"/>
    </location>
</feature>
<organism>
    <name type="scientific">Branchiostoma floridae</name>
    <name type="common">Florida lancelet</name>
    <name type="synonym">Amphioxus</name>
    <dbReference type="NCBI Taxonomy" id="7739"/>
    <lineage>
        <taxon>Eukaryota</taxon>
        <taxon>Metazoa</taxon>
        <taxon>Chordata</taxon>
        <taxon>Cephalochordata</taxon>
        <taxon>Leptocardii</taxon>
        <taxon>Amphioxiformes</taxon>
        <taxon>Branchiostomatidae</taxon>
        <taxon>Branchiostoma</taxon>
    </lineage>
</organism>
<feature type="domain" description="Kringle" evidence="13">
    <location>
        <begin position="265"/>
        <end position="343"/>
    </location>
</feature>
<dbReference type="InterPro" id="IPR018378">
    <property type="entry name" value="C-type_lectin_CS"/>
</dbReference>
<dbReference type="SUPFAM" id="SSF57440">
    <property type="entry name" value="Kringle-like"/>
    <property type="match status" value="1"/>
</dbReference>
<evidence type="ECO:0000256" key="1">
    <source>
        <dbReference type="ARBA" id="ARBA00004613"/>
    </source>
</evidence>
<feature type="domain" description="F5/8 type C" evidence="11">
    <location>
        <begin position="485"/>
        <end position="587"/>
    </location>
</feature>
<keyword evidence="6 8" id="KW-1015">Disulfide bond</keyword>
<comment type="caution">
    <text evidence="8">Lacks conserved residue(s) required for the propagation of feature annotation.</text>
</comment>
<dbReference type="PROSITE" id="PS50022">
    <property type="entry name" value="FA58C_3"/>
    <property type="match status" value="2"/>
</dbReference>
<dbReference type="InterPro" id="IPR038178">
    <property type="entry name" value="Kringle_sf"/>
</dbReference>
<reference evidence="15" key="1">
    <citation type="journal article" date="2008" name="Nature">
        <title>The amphioxus genome and the evolution of the chordate karyotype.</title>
        <authorList>
            <consortium name="US DOE Joint Genome Institute (JGI-PGF)"/>
            <person name="Putnam N.H."/>
            <person name="Butts T."/>
            <person name="Ferrier D.E.K."/>
            <person name="Furlong R.F."/>
            <person name="Hellsten U."/>
            <person name="Kawashima T."/>
            <person name="Robinson-Rechavi M."/>
            <person name="Shoguchi E."/>
            <person name="Terry A."/>
            <person name="Yu J.-K."/>
            <person name="Benito-Gutierrez E.L."/>
            <person name="Dubchak I."/>
            <person name="Garcia-Fernandez J."/>
            <person name="Gibson-Brown J.J."/>
            <person name="Grigoriev I.V."/>
            <person name="Horton A.C."/>
            <person name="de Jong P.J."/>
            <person name="Jurka J."/>
            <person name="Kapitonov V.V."/>
            <person name="Kohara Y."/>
            <person name="Kuroki Y."/>
            <person name="Lindquist E."/>
            <person name="Lucas S."/>
            <person name="Osoegawa K."/>
            <person name="Pennacchio L.A."/>
            <person name="Salamov A.A."/>
            <person name="Satou Y."/>
            <person name="Sauka-Spengler T."/>
            <person name="Schmutz J."/>
            <person name="Shin-I T."/>
            <person name="Toyoda A."/>
            <person name="Bronner-Fraser M."/>
            <person name="Fujiyama A."/>
            <person name="Holland L.Z."/>
            <person name="Holland P.W.H."/>
            <person name="Satoh N."/>
            <person name="Rokhsar D.S."/>
        </authorList>
    </citation>
    <scope>NUCLEOTIDE SEQUENCE [LARGE SCALE GENOMIC DNA]</scope>
    <source>
        <strain evidence="15">S238N-H82</strain>
        <tissue evidence="15">Testes</tissue>
    </source>
</reference>
<evidence type="ECO:0000313" key="15">
    <source>
        <dbReference type="EMBL" id="EEN61487.1"/>
    </source>
</evidence>
<keyword evidence="3 7" id="KW-0420">Kringle</keyword>
<comment type="subcellular location">
    <subcellularLocation>
        <location evidence="1">Secreted</location>
    </subcellularLocation>
</comment>
<dbReference type="CDD" id="cd00057">
    <property type="entry name" value="FA58C"/>
    <property type="match status" value="1"/>
</dbReference>